<dbReference type="EMBL" id="JBBNAF010000003">
    <property type="protein sequence ID" value="KAK9160388.1"/>
    <property type="molecule type" value="Genomic_DNA"/>
</dbReference>
<protein>
    <submittedName>
        <fullName evidence="1">Uncharacterized protein</fullName>
    </submittedName>
</protein>
<dbReference type="GO" id="GO:0035266">
    <property type="term" value="P:meristem growth"/>
    <property type="evidence" value="ECO:0007669"/>
    <property type="project" value="InterPro"/>
</dbReference>
<dbReference type="Proteomes" id="UP001420932">
    <property type="component" value="Unassembled WGS sequence"/>
</dbReference>
<dbReference type="PANTHER" id="PTHR45086:SF1">
    <property type="entry name" value="WD REPEAT-CONTAINING PROTEIN PCN"/>
    <property type="match status" value="1"/>
</dbReference>
<dbReference type="GO" id="GO:0010073">
    <property type="term" value="P:meristem maintenance"/>
    <property type="evidence" value="ECO:0007669"/>
    <property type="project" value="InterPro"/>
</dbReference>
<evidence type="ECO:0000313" key="2">
    <source>
        <dbReference type="Proteomes" id="UP001420932"/>
    </source>
</evidence>
<gene>
    <name evidence="1" type="ORF">Syun_006729</name>
</gene>
<comment type="caution">
    <text evidence="1">The sequence shown here is derived from an EMBL/GenBank/DDBJ whole genome shotgun (WGS) entry which is preliminary data.</text>
</comment>
<reference evidence="1 2" key="1">
    <citation type="submission" date="2024-01" db="EMBL/GenBank/DDBJ databases">
        <title>Genome assemblies of Stephania.</title>
        <authorList>
            <person name="Yang L."/>
        </authorList>
    </citation>
    <scope>NUCLEOTIDE SEQUENCE [LARGE SCALE GENOMIC DNA]</scope>
    <source>
        <strain evidence="1">YNDBR</strain>
        <tissue evidence="1">Leaf</tissue>
    </source>
</reference>
<sequence length="101" mass="11892">MFKSLCFSHYQLHHHYDLDYLCLPSHSIGPMLGDKVKRKRGSEKPINFSYNNWAHLAVPMLISAGDDTKLFAYSAQEFTMKILKVFIYFYEDFESIHLLLK</sequence>
<organism evidence="1 2">
    <name type="scientific">Stephania yunnanensis</name>
    <dbReference type="NCBI Taxonomy" id="152371"/>
    <lineage>
        <taxon>Eukaryota</taxon>
        <taxon>Viridiplantae</taxon>
        <taxon>Streptophyta</taxon>
        <taxon>Embryophyta</taxon>
        <taxon>Tracheophyta</taxon>
        <taxon>Spermatophyta</taxon>
        <taxon>Magnoliopsida</taxon>
        <taxon>Ranunculales</taxon>
        <taxon>Menispermaceae</taxon>
        <taxon>Menispermoideae</taxon>
        <taxon>Cissampelideae</taxon>
        <taxon>Stephania</taxon>
    </lineage>
</organism>
<proteinExistence type="predicted"/>
<evidence type="ECO:0000313" key="1">
    <source>
        <dbReference type="EMBL" id="KAK9160388.1"/>
    </source>
</evidence>
<dbReference type="InterPro" id="IPR044622">
    <property type="entry name" value="PCN"/>
</dbReference>
<dbReference type="AlphaFoldDB" id="A0AAP0PXX1"/>
<accession>A0AAP0PXX1</accession>
<keyword evidence="2" id="KW-1185">Reference proteome</keyword>
<name>A0AAP0PXX1_9MAGN</name>
<dbReference type="PANTHER" id="PTHR45086">
    <property type="entry name" value="WD REPEAT-CONTAINING PROTEIN PCN"/>
    <property type="match status" value="1"/>
</dbReference>